<comment type="caution">
    <text evidence="1">The sequence shown here is derived from an EMBL/GenBank/DDBJ whole genome shotgun (WGS) entry which is preliminary data.</text>
</comment>
<evidence type="ECO:0000313" key="2">
    <source>
        <dbReference type="Proteomes" id="UP001148614"/>
    </source>
</evidence>
<proteinExistence type="predicted"/>
<protein>
    <submittedName>
        <fullName evidence="1">Uncharacterized protein</fullName>
    </submittedName>
</protein>
<name>A0A9W8TR05_9PEZI</name>
<sequence length="156" mass="16996">MNPPQSSYGNNEATGHIAEGAVAAPPSHEVLQSAKRIGLCIVCRVALQAMIVLESTQTIPYQSSSRFLVSPTRQHLEAAKNVLLYLDGTRDNPLLFVTNIKHRHEFLAFGLIVCIIQDSLSGDDWLREADLFGKTYGNALLNISADAGSNPRADCF</sequence>
<keyword evidence="2" id="KW-1185">Reference proteome</keyword>
<dbReference type="EMBL" id="JANPWZ010000167">
    <property type="protein sequence ID" value="KAJ3578815.1"/>
    <property type="molecule type" value="Genomic_DNA"/>
</dbReference>
<gene>
    <name evidence="1" type="ORF">NPX13_g1756</name>
</gene>
<reference evidence="1" key="1">
    <citation type="submission" date="2022-07" db="EMBL/GenBank/DDBJ databases">
        <title>Genome Sequence of Xylaria arbuscula.</title>
        <authorList>
            <person name="Buettner E."/>
        </authorList>
    </citation>
    <scope>NUCLEOTIDE SEQUENCE</scope>
    <source>
        <strain evidence="1">VT107</strain>
    </source>
</reference>
<dbReference type="Proteomes" id="UP001148614">
    <property type="component" value="Unassembled WGS sequence"/>
</dbReference>
<organism evidence="1 2">
    <name type="scientific">Xylaria arbuscula</name>
    <dbReference type="NCBI Taxonomy" id="114810"/>
    <lineage>
        <taxon>Eukaryota</taxon>
        <taxon>Fungi</taxon>
        <taxon>Dikarya</taxon>
        <taxon>Ascomycota</taxon>
        <taxon>Pezizomycotina</taxon>
        <taxon>Sordariomycetes</taxon>
        <taxon>Xylariomycetidae</taxon>
        <taxon>Xylariales</taxon>
        <taxon>Xylariaceae</taxon>
        <taxon>Xylaria</taxon>
    </lineage>
</organism>
<evidence type="ECO:0000313" key="1">
    <source>
        <dbReference type="EMBL" id="KAJ3578815.1"/>
    </source>
</evidence>
<accession>A0A9W8TR05</accession>
<dbReference type="AlphaFoldDB" id="A0A9W8TR05"/>